<evidence type="ECO:0000256" key="3">
    <source>
        <dbReference type="ARBA" id="ARBA00022670"/>
    </source>
</evidence>
<dbReference type="GO" id="GO:0008777">
    <property type="term" value="F:acetylornithine deacetylase activity"/>
    <property type="evidence" value="ECO:0007669"/>
    <property type="project" value="TreeGrafter"/>
</dbReference>
<keyword evidence="8" id="KW-0482">Metalloprotease</keyword>
<gene>
    <name evidence="11" type="ORF">O0V09_03985</name>
</gene>
<evidence type="ECO:0000256" key="8">
    <source>
        <dbReference type="ARBA" id="ARBA00023049"/>
    </source>
</evidence>
<comment type="cofactor">
    <cofactor evidence="1">
        <name>Zn(2+)</name>
        <dbReference type="ChEBI" id="CHEBI:29105"/>
    </cofactor>
</comment>
<dbReference type="InterPro" id="IPR001261">
    <property type="entry name" value="ArgE/DapE_CS"/>
</dbReference>
<keyword evidence="10" id="KW-0732">Signal</keyword>
<evidence type="ECO:0000256" key="6">
    <source>
        <dbReference type="ARBA" id="ARBA00022833"/>
    </source>
</evidence>
<dbReference type="EC" id="3.4.13.-" evidence="11"/>
<dbReference type="NCBIfam" id="NF004809">
    <property type="entry name" value="PRK06156.1"/>
    <property type="match status" value="1"/>
</dbReference>
<evidence type="ECO:0000256" key="5">
    <source>
        <dbReference type="ARBA" id="ARBA00022801"/>
    </source>
</evidence>
<name>A0A9J6RJB7_9GAMM</name>
<evidence type="ECO:0000313" key="11">
    <source>
        <dbReference type="EMBL" id="MCZ0864344.1"/>
    </source>
</evidence>
<dbReference type="PANTHER" id="PTHR43808:SF31">
    <property type="entry name" value="N-ACETYL-L-CITRULLINE DEACETYLASE"/>
    <property type="match status" value="1"/>
</dbReference>
<feature type="signal peptide" evidence="10">
    <location>
        <begin position="1"/>
        <end position="22"/>
    </location>
</feature>
<dbReference type="GO" id="GO:0008270">
    <property type="term" value="F:zinc ion binding"/>
    <property type="evidence" value="ECO:0007669"/>
    <property type="project" value="InterPro"/>
</dbReference>
<dbReference type="GO" id="GO:0016805">
    <property type="term" value="F:dipeptidase activity"/>
    <property type="evidence" value="ECO:0007669"/>
    <property type="project" value="UniProtKB-KW"/>
</dbReference>
<dbReference type="PROSITE" id="PS00758">
    <property type="entry name" value="ARGE_DAPE_CPG2_1"/>
    <property type="match status" value="1"/>
</dbReference>
<protein>
    <submittedName>
        <fullName evidence="11">Dipeptidase</fullName>
        <ecNumber evidence="11">3.4.13.-</ecNumber>
    </submittedName>
</protein>
<evidence type="ECO:0000256" key="7">
    <source>
        <dbReference type="ARBA" id="ARBA00022997"/>
    </source>
</evidence>
<dbReference type="InterPro" id="IPR002933">
    <property type="entry name" value="Peptidase_M20"/>
</dbReference>
<keyword evidence="3" id="KW-0645">Protease</keyword>
<sequence>MKYINTLLISGLLCLSAAYSQATTVNINTKTANDIVARYATSEHQAALASFSQFLQLVHDGGKYKHLKPAIKHYLNSTPLKPTQQQQLFRLLGIYAQLKYGHEAITSLRELVAIPTFKTEGIPSHQSPAMKELGTKLESIATSFGLQFNNVDDRAFEITLPDNNGGKNIALHAHADVVPVNPADWVLEDGTQLDPFKLTEINGRLYGRGAEDDKNGIVATLYAMRVIKEESITLANTMRLLVDTTEESDGTAIPYYLQRYPTPEYNLALDGGYPVVIAEKGYGTLMASFPVRKARGQGVVVNSITGGLATNQIPAKSVVMLTNANSQFKAKVDALAKKFVADNGSNFAMASSLQGEQLQLVLTGVSAHSSDPASGVNPVSRMLLFIHNHKQALGLAENHITDAAQYAAENFGLDFYGKRLGVDFADDFMGPLTMALTFISLDDKQLQLAVNLRAPKGKPTEQLKQEVKTKLDAWLANSGINMSYSHSQRKPMYRSPEGKWVNALLDIATENLGLERKFGTSGGATSIHDLPNGVQFGLARDDEKYTGHNANEFKRVEQFMLDLRIVTEMMVRLGSMEQL</sequence>
<accession>A0A9J6RJB7</accession>
<evidence type="ECO:0000256" key="1">
    <source>
        <dbReference type="ARBA" id="ARBA00001947"/>
    </source>
</evidence>
<dbReference type="SUPFAM" id="SSF55031">
    <property type="entry name" value="Bacterial exopeptidase dimerisation domain"/>
    <property type="match status" value="1"/>
</dbReference>
<dbReference type="InterPro" id="IPR036264">
    <property type="entry name" value="Bact_exopeptidase_dim_dom"/>
</dbReference>
<organism evidence="11 12">
    <name type="scientific">Dasania phycosphaerae</name>
    <dbReference type="NCBI Taxonomy" id="2950436"/>
    <lineage>
        <taxon>Bacteria</taxon>
        <taxon>Pseudomonadati</taxon>
        <taxon>Pseudomonadota</taxon>
        <taxon>Gammaproteobacteria</taxon>
        <taxon>Cellvibrionales</taxon>
        <taxon>Spongiibacteraceae</taxon>
        <taxon>Dasania</taxon>
    </lineage>
</organism>
<dbReference type="NCBIfam" id="TIGR01887">
    <property type="entry name" value="dipeptidaselike"/>
    <property type="match status" value="1"/>
</dbReference>
<dbReference type="InterPro" id="IPR050072">
    <property type="entry name" value="Peptidase_M20A"/>
</dbReference>
<reference evidence="11 12" key="1">
    <citation type="submission" date="2022-12" db="EMBL/GenBank/DDBJ databases">
        <title>Dasania phycosphaerae sp. nov., isolated from particulate material of the south coast of Korea.</title>
        <authorList>
            <person name="Jiang Y."/>
        </authorList>
    </citation>
    <scope>NUCLEOTIDE SEQUENCE [LARGE SCALE GENOMIC DNA]</scope>
    <source>
        <strain evidence="11 12">GY-19</strain>
    </source>
</reference>
<dbReference type="EMBL" id="JAPTGG010000002">
    <property type="protein sequence ID" value="MCZ0864344.1"/>
    <property type="molecule type" value="Genomic_DNA"/>
</dbReference>
<evidence type="ECO:0000256" key="10">
    <source>
        <dbReference type="SAM" id="SignalP"/>
    </source>
</evidence>
<keyword evidence="4" id="KW-0479">Metal-binding</keyword>
<dbReference type="SUPFAM" id="SSF53187">
    <property type="entry name" value="Zn-dependent exopeptidases"/>
    <property type="match status" value="1"/>
</dbReference>
<evidence type="ECO:0000256" key="2">
    <source>
        <dbReference type="ARBA" id="ARBA00006247"/>
    </source>
</evidence>
<dbReference type="Proteomes" id="UP001069090">
    <property type="component" value="Unassembled WGS sequence"/>
</dbReference>
<dbReference type="GO" id="GO:0006508">
    <property type="term" value="P:proteolysis"/>
    <property type="evidence" value="ECO:0007669"/>
    <property type="project" value="UniProtKB-KW"/>
</dbReference>
<feature type="chain" id="PRO_5039890064" evidence="10">
    <location>
        <begin position="23"/>
        <end position="579"/>
    </location>
</feature>
<evidence type="ECO:0000313" key="12">
    <source>
        <dbReference type="Proteomes" id="UP001069090"/>
    </source>
</evidence>
<dbReference type="RefSeq" id="WP_258330496.1">
    <property type="nucleotide sequence ID" value="NZ_JAPTGG010000002.1"/>
</dbReference>
<dbReference type="GO" id="GO:0006526">
    <property type="term" value="P:L-arginine biosynthetic process"/>
    <property type="evidence" value="ECO:0007669"/>
    <property type="project" value="TreeGrafter"/>
</dbReference>
<dbReference type="Gene3D" id="3.40.630.10">
    <property type="entry name" value="Zn peptidases"/>
    <property type="match status" value="1"/>
</dbReference>
<keyword evidence="7 11" id="KW-0224">Dipeptidase</keyword>
<keyword evidence="12" id="KW-1185">Reference proteome</keyword>
<keyword evidence="9" id="KW-0170">Cobalt</keyword>
<keyword evidence="5 11" id="KW-0378">Hydrolase</keyword>
<dbReference type="GO" id="GO:0008237">
    <property type="term" value="F:metallopeptidase activity"/>
    <property type="evidence" value="ECO:0007669"/>
    <property type="project" value="UniProtKB-KW"/>
</dbReference>
<dbReference type="InterPro" id="IPR010964">
    <property type="entry name" value="M20A_pepV-rel"/>
</dbReference>
<dbReference type="Gene3D" id="3.30.70.360">
    <property type="match status" value="2"/>
</dbReference>
<comment type="similarity">
    <text evidence="2">Belongs to the peptidase M20A family.</text>
</comment>
<evidence type="ECO:0000256" key="4">
    <source>
        <dbReference type="ARBA" id="ARBA00022723"/>
    </source>
</evidence>
<dbReference type="AlphaFoldDB" id="A0A9J6RJB7"/>
<keyword evidence="6" id="KW-0862">Zinc</keyword>
<dbReference type="Pfam" id="PF01546">
    <property type="entry name" value="Peptidase_M20"/>
    <property type="match status" value="1"/>
</dbReference>
<evidence type="ECO:0000256" key="9">
    <source>
        <dbReference type="ARBA" id="ARBA00023285"/>
    </source>
</evidence>
<proteinExistence type="inferred from homology"/>
<dbReference type="PANTHER" id="PTHR43808">
    <property type="entry name" value="ACETYLORNITHINE DEACETYLASE"/>
    <property type="match status" value="1"/>
</dbReference>
<comment type="caution">
    <text evidence="11">The sequence shown here is derived from an EMBL/GenBank/DDBJ whole genome shotgun (WGS) entry which is preliminary data.</text>
</comment>